<reference evidence="9" key="1">
    <citation type="journal article" date="2023" name="G3 (Bethesda)">
        <title>Whole genome assembly and annotation of the endangered Caribbean coral Acropora cervicornis.</title>
        <authorList>
            <person name="Selwyn J.D."/>
            <person name="Vollmer S.V."/>
        </authorList>
    </citation>
    <scope>NUCLEOTIDE SEQUENCE</scope>
    <source>
        <strain evidence="9">K2</strain>
    </source>
</reference>
<feature type="chain" id="PRO_5042233026" evidence="7">
    <location>
        <begin position="27"/>
        <end position="499"/>
    </location>
</feature>
<evidence type="ECO:0000259" key="8">
    <source>
        <dbReference type="Pfam" id="PF00884"/>
    </source>
</evidence>
<dbReference type="InterPro" id="IPR035874">
    <property type="entry name" value="IDS"/>
</dbReference>
<evidence type="ECO:0000256" key="2">
    <source>
        <dbReference type="ARBA" id="ARBA00008779"/>
    </source>
</evidence>
<comment type="cofactor">
    <cofactor evidence="1">
        <name>Ca(2+)</name>
        <dbReference type="ChEBI" id="CHEBI:29108"/>
    </cofactor>
</comment>
<sequence>MENKQHPLKTSLQICLLVLLLAESRSRKMNVLFIVSDDLRPALSIYGDAIVQTPNLDKLAMRSVCFSTAASQLAVCAPSRTSFLTGRRPDTTKLFSNRNATYWRDNAGNFTSLPQHFKKAGYLTVSVGKIFHPGPYLPSTQKYSNAKVCPGQGGELHTNIVCPINLSQQPEKTLPDIQSTQFAVDFLKHHSTNNKTEPFFLAVGYHKPHIPLKYPKRFLELYPIEKIHIAPDPLRPTGMPPVAYEPWEDIRWRDDIAALNLSFPYGYMPKWYAKKIRQSYYAATSYVDSLIGDLLGWALGEHLEWAKYSNFRVATNVPLMIHVPGLTDNRDEHNFQTTQNGSVSNALVELVDLFPTLAELTGIGVPALCPDDSSKIMLCSEGLSFVPVLKNLTLPWKRAIFSQYPRPSDTPQGNSDQPTLSETKIMGYSMQTNQQFRYTEWVQFDPKTQKANWLNVHARELYLDQNEDKNEADSPEYFKLVEELSNQLRKGWRYALPTN</sequence>
<dbReference type="SUPFAM" id="SSF53649">
    <property type="entry name" value="Alkaline phosphatase-like"/>
    <property type="match status" value="1"/>
</dbReference>
<evidence type="ECO:0000256" key="6">
    <source>
        <dbReference type="ARBA" id="ARBA00022837"/>
    </source>
</evidence>
<dbReference type="GO" id="GO:0005737">
    <property type="term" value="C:cytoplasm"/>
    <property type="evidence" value="ECO:0007669"/>
    <property type="project" value="TreeGrafter"/>
</dbReference>
<evidence type="ECO:0000256" key="1">
    <source>
        <dbReference type="ARBA" id="ARBA00001913"/>
    </source>
</evidence>
<organism evidence="9 10">
    <name type="scientific">Acropora cervicornis</name>
    <name type="common">Staghorn coral</name>
    <dbReference type="NCBI Taxonomy" id="6130"/>
    <lineage>
        <taxon>Eukaryota</taxon>
        <taxon>Metazoa</taxon>
        <taxon>Cnidaria</taxon>
        <taxon>Anthozoa</taxon>
        <taxon>Hexacorallia</taxon>
        <taxon>Scleractinia</taxon>
        <taxon>Astrocoeniina</taxon>
        <taxon>Acroporidae</taxon>
        <taxon>Acropora</taxon>
    </lineage>
</organism>
<dbReference type="GO" id="GO:0004423">
    <property type="term" value="F:iduronate-2-sulfatase activity"/>
    <property type="evidence" value="ECO:0007669"/>
    <property type="project" value="InterPro"/>
</dbReference>
<reference evidence="9" key="2">
    <citation type="journal article" date="2023" name="Science">
        <title>Genomic signatures of disease resistance in endangered staghorn corals.</title>
        <authorList>
            <person name="Vollmer S.V."/>
            <person name="Selwyn J.D."/>
            <person name="Despard B.A."/>
            <person name="Roesel C.L."/>
        </authorList>
    </citation>
    <scope>NUCLEOTIDE SEQUENCE</scope>
    <source>
        <strain evidence="9">K2</strain>
    </source>
</reference>
<dbReference type="EMBL" id="JARQWQ010000085">
    <property type="protein sequence ID" value="KAK2552638.1"/>
    <property type="molecule type" value="Genomic_DNA"/>
</dbReference>
<keyword evidence="5" id="KW-0378">Hydrolase</keyword>
<evidence type="ECO:0000256" key="5">
    <source>
        <dbReference type="ARBA" id="ARBA00022801"/>
    </source>
</evidence>
<accession>A0AAD9Q0S0</accession>
<dbReference type="CDD" id="cd16030">
    <property type="entry name" value="iduronate-2-sulfatase"/>
    <property type="match status" value="1"/>
</dbReference>
<keyword evidence="4 7" id="KW-0732">Signal</keyword>
<dbReference type="PANTHER" id="PTHR45953:SF1">
    <property type="entry name" value="IDURONATE 2-SULFATASE"/>
    <property type="match status" value="1"/>
</dbReference>
<comment type="caution">
    <text evidence="9">The sequence shown here is derived from an EMBL/GenBank/DDBJ whole genome shotgun (WGS) entry which is preliminary data.</text>
</comment>
<evidence type="ECO:0000256" key="7">
    <source>
        <dbReference type="SAM" id="SignalP"/>
    </source>
</evidence>
<feature type="domain" description="Sulfatase N-terminal" evidence="8">
    <location>
        <begin position="30"/>
        <end position="363"/>
    </location>
</feature>
<dbReference type="Pfam" id="PF00884">
    <property type="entry name" value="Sulfatase"/>
    <property type="match status" value="1"/>
</dbReference>
<name>A0AAD9Q0S0_ACRCE</name>
<dbReference type="AlphaFoldDB" id="A0AAD9Q0S0"/>
<protein>
    <submittedName>
        <fullName evidence="9">Iduronate 2-sulfatase</fullName>
    </submittedName>
</protein>
<dbReference type="PROSITE" id="PS00149">
    <property type="entry name" value="SULFATASE_2"/>
    <property type="match status" value="1"/>
</dbReference>
<gene>
    <name evidence="9" type="ORF">P5673_026302</name>
</gene>
<dbReference type="PANTHER" id="PTHR45953">
    <property type="entry name" value="IDURONATE 2-SULFATASE"/>
    <property type="match status" value="1"/>
</dbReference>
<comment type="similarity">
    <text evidence="2">Belongs to the sulfatase family.</text>
</comment>
<dbReference type="InterPro" id="IPR017850">
    <property type="entry name" value="Alkaline_phosphatase_core_sf"/>
</dbReference>
<dbReference type="InterPro" id="IPR000917">
    <property type="entry name" value="Sulfatase_N"/>
</dbReference>
<dbReference type="Proteomes" id="UP001249851">
    <property type="component" value="Unassembled WGS sequence"/>
</dbReference>
<dbReference type="InterPro" id="IPR024607">
    <property type="entry name" value="Sulfatase_CS"/>
</dbReference>
<keyword evidence="3" id="KW-0479">Metal-binding</keyword>
<feature type="signal peptide" evidence="7">
    <location>
        <begin position="1"/>
        <end position="26"/>
    </location>
</feature>
<dbReference type="GO" id="GO:0046872">
    <property type="term" value="F:metal ion binding"/>
    <property type="evidence" value="ECO:0007669"/>
    <property type="project" value="UniProtKB-KW"/>
</dbReference>
<proteinExistence type="inferred from homology"/>
<keyword evidence="6" id="KW-0106">Calcium</keyword>
<evidence type="ECO:0000313" key="10">
    <source>
        <dbReference type="Proteomes" id="UP001249851"/>
    </source>
</evidence>
<keyword evidence="10" id="KW-1185">Reference proteome</keyword>
<evidence type="ECO:0000256" key="3">
    <source>
        <dbReference type="ARBA" id="ARBA00022723"/>
    </source>
</evidence>
<dbReference type="Gene3D" id="3.40.720.10">
    <property type="entry name" value="Alkaline Phosphatase, subunit A"/>
    <property type="match status" value="2"/>
</dbReference>
<evidence type="ECO:0000256" key="4">
    <source>
        <dbReference type="ARBA" id="ARBA00022729"/>
    </source>
</evidence>
<dbReference type="PROSITE" id="PS00523">
    <property type="entry name" value="SULFATASE_1"/>
    <property type="match status" value="1"/>
</dbReference>
<evidence type="ECO:0000313" key="9">
    <source>
        <dbReference type="EMBL" id="KAK2552638.1"/>
    </source>
</evidence>